<accession>A0A8S1PZ26</accession>
<dbReference type="EMBL" id="CAJJDN010000091">
    <property type="protein sequence ID" value="CAD8108315.1"/>
    <property type="molecule type" value="Genomic_DNA"/>
</dbReference>
<dbReference type="Proteomes" id="UP000692954">
    <property type="component" value="Unassembled WGS sequence"/>
</dbReference>
<name>A0A8S1PZ26_9CILI</name>
<organism evidence="1 2">
    <name type="scientific">Paramecium sonneborni</name>
    <dbReference type="NCBI Taxonomy" id="65129"/>
    <lineage>
        <taxon>Eukaryota</taxon>
        <taxon>Sar</taxon>
        <taxon>Alveolata</taxon>
        <taxon>Ciliophora</taxon>
        <taxon>Intramacronucleata</taxon>
        <taxon>Oligohymenophorea</taxon>
        <taxon>Peniculida</taxon>
        <taxon>Parameciidae</taxon>
        <taxon>Paramecium</taxon>
    </lineage>
</organism>
<dbReference type="AlphaFoldDB" id="A0A8S1PZ26"/>
<keyword evidence="2" id="KW-1185">Reference proteome</keyword>
<evidence type="ECO:0000313" key="2">
    <source>
        <dbReference type="Proteomes" id="UP000692954"/>
    </source>
</evidence>
<sequence>MGCLLEKIQKYKQKKLNKIVLVQQPFADNEVQTQKKGPQIVIHKDIIAQANEQRIAQLQKQNHSRNYQIEQQNQQQRQQQRQQHILFQNEIQPEIQEPQIIIPVQTIAQANEQRIVEMQKKNCSRNYQIEQYERQQKLKKCEEYEMKNRGRGTYFLRWSINN</sequence>
<protein>
    <submittedName>
        <fullName evidence="1">Uncharacterized protein</fullName>
    </submittedName>
</protein>
<evidence type="ECO:0000313" key="1">
    <source>
        <dbReference type="EMBL" id="CAD8108315.1"/>
    </source>
</evidence>
<proteinExistence type="predicted"/>
<gene>
    <name evidence="1" type="ORF">PSON_ATCC_30995.1.T0910003</name>
</gene>
<comment type="caution">
    <text evidence="1">The sequence shown here is derived from an EMBL/GenBank/DDBJ whole genome shotgun (WGS) entry which is preliminary data.</text>
</comment>
<reference evidence="1" key="1">
    <citation type="submission" date="2021-01" db="EMBL/GenBank/DDBJ databases">
        <authorList>
            <consortium name="Genoscope - CEA"/>
            <person name="William W."/>
        </authorList>
    </citation>
    <scope>NUCLEOTIDE SEQUENCE</scope>
</reference>